<name>A0A7W6BP32_9SPHN</name>
<sequence>MTFATSPARRSILIVEDEAMIAMMLEEFLETLGHQVRGVAATLTEARDRVRDGGFDLAILDCHLDGEEVWPIAEMLDRADIPFILSSGGAMDEVPAPFAGRPMLAKPYTIGTISDILAASGEK</sequence>
<dbReference type="SUPFAM" id="SSF52172">
    <property type="entry name" value="CheY-like"/>
    <property type="match status" value="1"/>
</dbReference>
<dbReference type="PANTHER" id="PTHR44591:SF24">
    <property type="entry name" value="PROTEIN-GLUTAMATE METHYLESTERASE_PROTEIN-GLUTAMINE GLUTAMINASE 1"/>
    <property type="match status" value="1"/>
</dbReference>
<dbReference type="RefSeq" id="WP_188072667.1">
    <property type="nucleotide sequence ID" value="NZ_BSPS01000013.1"/>
</dbReference>
<organism evidence="4 5">
    <name type="scientific">Sphingobium jiangsuense</name>
    <dbReference type="NCBI Taxonomy" id="870476"/>
    <lineage>
        <taxon>Bacteria</taxon>
        <taxon>Pseudomonadati</taxon>
        <taxon>Pseudomonadota</taxon>
        <taxon>Alphaproteobacteria</taxon>
        <taxon>Sphingomonadales</taxon>
        <taxon>Sphingomonadaceae</taxon>
        <taxon>Sphingobium</taxon>
    </lineage>
</organism>
<dbReference type="PANTHER" id="PTHR44591">
    <property type="entry name" value="STRESS RESPONSE REGULATOR PROTEIN 1"/>
    <property type="match status" value="1"/>
</dbReference>
<accession>A0A7W6BP32</accession>
<dbReference type="Proteomes" id="UP000571950">
    <property type="component" value="Unassembled WGS sequence"/>
</dbReference>
<feature type="modified residue" description="4-aspartylphosphate" evidence="2">
    <location>
        <position position="61"/>
    </location>
</feature>
<evidence type="ECO:0000313" key="5">
    <source>
        <dbReference type="Proteomes" id="UP000571950"/>
    </source>
</evidence>
<feature type="domain" description="Response regulatory" evidence="3">
    <location>
        <begin position="11"/>
        <end position="121"/>
    </location>
</feature>
<keyword evidence="1 2" id="KW-0597">Phosphoprotein</keyword>
<dbReference type="Pfam" id="PF00072">
    <property type="entry name" value="Response_reg"/>
    <property type="match status" value="1"/>
</dbReference>
<keyword evidence="5" id="KW-1185">Reference proteome</keyword>
<gene>
    <name evidence="4" type="ORF">GGR43_002880</name>
</gene>
<dbReference type="GO" id="GO:0003677">
    <property type="term" value="F:DNA binding"/>
    <property type="evidence" value="ECO:0007669"/>
    <property type="project" value="UniProtKB-KW"/>
</dbReference>
<dbReference type="InterPro" id="IPR001789">
    <property type="entry name" value="Sig_transdc_resp-reg_receiver"/>
</dbReference>
<dbReference type="PROSITE" id="PS50110">
    <property type="entry name" value="RESPONSE_REGULATORY"/>
    <property type="match status" value="1"/>
</dbReference>
<dbReference type="AlphaFoldDB" id="A0A7W6BP32"/>
<evidence type="ECO:0000256" key="1">
    <source>
        <dbReference type="ARBA" id="ARBA00022553"/>
    </source>
</evidence>
<evidence type="ECO:0000259" key="3">
    <source>
        <dbReference type="PROSITE" id="PS50110"/>
    </source>
</evidence>
<dbReference type="GO" id="GO:0000160">
    <property type="term" value="P:phosphorelay signal transduction system"/>
    <property type="evidence" value="ECO:0007669"/>
    <property type="project" value="InterPro"/>
</dbReference>
<protein>
    <submittedName>
        <fullName evidence="4">DNA-binding response OmpR family regulator</fullName>
    </submittedName>
</protein>
<proteinExistence type="predicted"/>
<dbReference type="SMART" id="SM00448">
    <property type="entry name" value="REC"/>
    <property type="match status" value="1"/>
</dbReference>
<dbReference type="EMBL" id="JACIDT010000010">
    <property type="protein sequence ID" value="MBB3927157.1"/>
    <property type="molecule type" value="Genomic_DNA"/>
</dbReference>
<keyword evidence="4" id="KW-0238">DNA-binding</keyword>
<evidence type="ECO:0000313" key="4">
    <source>
        <dbReference type="EMBL" id="MBB3927157.1"/>
    </source>
</evidence>
<reference evidence="4 5" key="1">
    <citation type="submission" date="2020-08" db="EMBL/GenBank/DDBJ databases">
        <title>Genomic Encyclopedia of Type Strains, Phase IV (KMG-IV): sequencing the most valuable type-strain genomes for metagenomic binning, comparative biology and taxonomic classification.</title>
        <authorList>
            <person name="Goeker M."/>
        </authorList>
    </citation>
    <scope>NUCLEOTIDE SEQUENCE [LARGE SCALE GENOMIC DNA]</scope>
    <source>
        <strain evidence="4 5">DSM 26189</strain>
    </source>
</reference>
<dbReference type="InterPro" id="IPR050595">
    <property type="entry name" value="Bact_response_regulator"/>
</dbReference>
<comment type="caution">
    <text evidence="4">The sequence shown here is derived from an EMBL/GenBank/DDBJ whole genome shotgun (WGS) entry which is preliminary data.</text>
</comment>
<evidence type="ECO:0000256" key="2">
    <source>
        <dbReference type="PROSITE-ProRule" id="PRU00169"/>
    </source>
</evidence>
<dbReference type="Gene3D" id="3.40.50.2300">
    <property type="match status" value="1"/>
</dbReference>
<dbReference type="InterPro" id="IPR011006">
    <property type="entry name" value="CheY-like_superfamily"/>
</dbReference>